<evidence type="ECO:0000256" key="7">
    <source>
        <dbReference type="ARBA" id="ARBA00022737"/>
    </source>
</evidence>
<evidence type="ECO:0000256" key="19">
    <source>
        <dbReference type="ARBA" id="ARBA00056187"/>
    </source>
</evidence>
<evidence type="ECO:0000256" key="5">
    <source>
        <dbReference type="ARBA" id="ARBA00022722"/>
    </source>
</evidence>
<protein>
    <submittedName>
        <fullName evidence="28">Uncharacterized protein</fullName>
    </submittedName>
</protein>
<sequence length="1426" mass="160814">MDGGGGEQSLGSRWKNRLRRVGQLLRLIVFTVFCSAGFSYVSWSFLSDVGEMDASAAECGGDGGRERKLWKVDKADEPESFARSYQLEALETAKKRNTIVFLDTGAGKTLIAVMLLRSYAPCIRKPSEHIAVFLVPTVVLVKQQADVLELHTDLKVGQFWGEMGVDFWDMDTWNEKLKQFEVFVMTPQILLNNLRHTFFTLDQIKLLVFDECHHARGKNPYACIMLEFYHVSMNSNAVNLPRIFGMTASLTNTKGSSSPAVYGKQIRDLENLMHSKVFTVSHESVLAEYISFPNPRIKQYSQLDMPAKLNQLFAHVETLKAKHVEALRDLMLDALTFHNSERKISKLCDTLFFCLKELGLWLAIKVLETISKEDHDILFWGESIDKIRWCIGDDLKEDVDAGFLSAKVSCLIHSLLEYRMFKNLKCIVFVQRIVTAIVLQSLLCEIKDLSGWGVRYMAGNSSSLHSQTRNQQISIVDEFRDGKVNIIVATQILEEGLDVQSCNLVVRFDPAVNVCSFIQSRGRARMQGSDYLLIVGKDDSPAISKVQTFLQSGEIMRGESLRISSLPCIPLEEVTHVDSYRVESTGAMVNLNSSISLIYFYCSRLPSDRFFKPHPQFDMDSKACTLYLPKNCPLPFVRVNGACSMIRQIACLEACKQLHQIGALSDHLIPVVDDTTEVALEKEDKPCKFEDENYFPGQLVNSWSAFCGIGQYHCYKISMNSIICKDSLGDIFLLVKSDLGSDFVSNSFSLQTSKHSVSVQVDYFGIIHLNHEQVSIARRFQVSVLSLLIHQDYEKYVNAIHRCLVDAFSAVVYLLIPSVSGKVNWDCVGSANFSLENRKHVLQRCCASKALAQLIKINIGYVCRCMLHHSVVYTPHNGRIYCITGILDEMDINSSLKLRSGEITTYRKYFHSRHGLRLEEEKAPLLAAKSLPLVRNFLLRRPLWKEGVLCDRTVELPAELCIVLMSPISLNTLRTFSFIPSVMHRFQSMILAARLKKNLLDQCRQIAVHPMKVLEAITTKKCREEFSLESLETIGDSFLKYVASEYLFKNYPHYHQGLLSSRREKMIANYFLSRLGRNQNISGFIRTEEHDPKQWTIPGEQSDYRVTKICIAELPDAYSTGRRCIKSKVVADSVEALIGTFLITGGEVSALLFLKWLGMEIEHCKNIFIERPVLRRPELFVNLKELQLLFNYNFHDSSLIVEALTHGSYQVSDIPGCYQRLEFLGDAVLDYLITMHLHSIHPVISPGLLTDLRSASVNNDCYAHAAAKVGLNKHILHASSELHRQMSFHLKNVANSFSGPSHGWDAGIALPKVLADVIESIAGAIYLDSGSDTEQVWRSIRPLLEPLVTPDTMQINPVRELDELCSRESYTKTFSKSSNCGLASISVEVNANGCLHKVESTGMNKKAAKKLAAKQVLQSLKACNHD</sequence>
<dbReference type="GO" id="GO:0004386">
    <property type="term" value="F:helicase activity"/>
    <property type="evidence" value="ECO:0007669"/>
    <property type="project" value="UniProtKB-KW"/>
</dbReference>
<dbReference type="SUPFAM" id="SSF69065">
    <property type="entry name" value="RNase III domain-like"/>
    <property type="match status" value="2"/>
</dbReference>
<dbReference type="InterPro" id="IPR036085">
    <property type="entry name" value="PAZ_dom_sf"/>
</dbReference>
<evidence type="ECO:0000256" key="6">
    <source>
        <dbReference type="ARBA" id="ARBA00022723"/>
    </source>
</evidence>
<dbReference type="CDD" id="cd18034">
    <property type="entry name" value="DEXHc_dicer"/>
    <property type="match status" value="1"/>
</dbReference>
<feature type="transmembrane region" description="Helical" evidence="21">
    <location>
        <begin position="24"/>
        <end position="46"/>
    </location>
</feature>
<keyword evidence="7" id="KW-0677">Repeat</keyword>
<keyword evidence="10" id="KW-0378">Hydrolase</keyword>
<dbReference type="PROSITE" id="PS51192">
    <property type="entry name" value="HELICASE_ATP_BIND_1"/>
    <property type="match status" value="1"/>
</dbReference>
<dbReference type="FunFam" id="1.10.1520.10:FF:000004">
    <property type="entry name" value="Endoribonuclease dicer-like 1"/>
    <property type="match status" value="1"/>
</dbReference>
<feature type="domain" description="RNase III" evidence="23">
    <location>
        <begin position="1183"/>
        <end position="1330"/>
    </location>
</feature>
<evidence type="ECO:0000259" key="24">
    <source>
        <dbReference type="PROSITE" id="PS50821"/>
    </source>
</evidence>
<keyword evidence="17" id="KW-0539">Nucleus</keyword>
<keyword evidence="5" id="KW-0540">Nuclease</keyword>
<evidence type="ECO:0000256" key="15">
    <source>
        <dbReference type="ARBA" id="ARBA00023158"/>
    </source>
</evidence>
<dbReference type="PROSITE" id="PS50821">
    <property type="entry name" value="PAZ"/>
    <property type="match status" value="1"/>
</dbReference>
<keyword evidence="21" id="KW-0472">Membrane</keyword>
<dbReference type="Gene3D" id="2.170.260.10">
    <property type="entry name" value="paz domain"/>
    <property type="match status" value="1"/>
</dbReference>
<organism evidence="28 29">
    <name type="scientific">Vanilla planifolia</name>
    <name type="common">Vanilla</name>
    <dbReference type="NCBI Taxonomy" id="51239"/>
    <lineage>
        <taxon>Eukaryota</taxon>
        <taxon>Viridiplantae</taxon>
        <taxon>Streptophyta</taxon>
        <taxon>Embryophyta</taxon>
        <taxon>Tracheophyta</taxon>
        <taxon>Spermatophyta</taxon>
        <taxon>Magnoliopsida</taxon>
        <taxon>Liliopsida</taxon>
        <taxon>Asparagales</taxon>
        <taxon>Orchidaceae</taxon>
        <taxon>Vanilloideae</taxon>
        <taxon>Vanilleae</taxon>
        <taxon>Vanilla</taxon>
    </lineage>
</organism>
<evidence type="ECO:0000256" key="2">
    <source>
        <dbReference type="ARBA" id="ARBA00001946"/>
    </source>
</evidence>
<gene>
    <name evidence="28" type="ORF">HPP92_019678</name>
</gene>
<dbReference type="SMART" id="SM00487">
    <property type="entry name" value="DEXDc"/>
    <property type="match status" value="1"/>
</dbReference>
<dbReference type="InterPro" id="IPR005034">
    <property type="entry name" value="Dicer_dimerisation"/>
</dbReference>
<proteinExistence type="inferred from homology"/>
<reference evidence="28 29" key="1">
    <citation type="journal article" date="2020" name="Nat. Food">
        <title>A phased Vanilla planifolia genome enables genetic improvement of flavour and production.</title>
        <authorList>
            <person name="Hasing T."/>
            <person name="Tang H."/>
            <person name="Brym M."/>
            <person name="Khazi F."/>
            <person name="Huang T."/>
            <person name="Chambers A.H."/>
        </authorList>
    </citation>
    <scope>NUCLEOTIDE SEQUENCE [LARGE SCALE GENOMIC DNA]</scope>
    <source>
        <tissue evidence="28">Leaf</tissue>
    </source>
</reference>
<keyword evidence="21" id="KW-1133">Transmembrane helix</keyword>
<dbReference type="InterPro" id="IPR038248">
    <property type="entry name" value="Dicer_dimer_sf"/>
</dbReference>
<evidence type="ECO:0000256" key="13">
    <source>
        <dbReference type="ARBA" id="ARBA00022842"/>
    </source>
</evidence>
<evidence type="ECO:0000256" key="14">
    <source>
        <dbReference type="ARBA" id="ARBA00022884"/>
    </source>
</evidence>
<evidence type="ECO:0000256" key="12">
    <source>
        <dbReference type="ARBA" id="ARBA00022840"/>
    </source>
</evidence>
<keyword evidence="9" id="KW-0255">Endonuclease</keyword>
<name>A0A835Q4I0_VANPL</name>
<dbReference type="SMART" id="SM00490">
    <property type="entry name" value="HELICc"/>
    <property type="match status" value="1"/>
</dbReference>
<evidence type="ECO:0000256" key="3">
    <source>
        <dbReference type="ARBA" id="ARBA00004123"/>
    </source>
</evidence>
<evidence type="ECO:0000259" key="25">
    <source>
        <dbReference type="PROSITE" id="PS51192"/>
    </source>
</evidence>
<evidence type="ECO:0000256" key="9">
    <source>
        <dbReference type="ARBA" id="ARBA00022759"/>
    </source>
</evidence>
<dbReference type="GO" id="GO:0046872">
    <property type="term" value="F:metal ion binding"/>
    <property type="evidence" value="ECO:0007669"/>
    <property type="project" value="UniProtKB-KW"/>
</dbReference>
<dbReference type="GO" id="GO:0010267">
    <property type="term" value="P:ta-siRNA processing"/>
    <property type="evidence" value="ECO:0007669"/>
    <property type="project" value="UniProtKB-ARBA"/>
</dbReference>
<comment type="cofactor">
    <cofactor evidence="1">
        <name>Mn(2+)</name>
        <dbReference type="ChEBI" id="CHEBI:29035"/>
    </cofactor>
</comment>
<keyword evidence="14 20" id="KW-0694">RNA-binding</keyword>
<feature type="domain" description="Helicase ATP-binding" evidence="25">
    <location>
        <begin position="89"/>
        <end position="268"/>
    </location>
</feature>
<comment type="subcellular location">
    <subcellularLocation>
        <location evidence="3">Nucleus</location>
    </subcellularLocation>
</comment>
<evidence type="ECO:0000259" key="22">
    <source>
        <dbReference type="PROSITE" id="PS50137"/>
    </source>
</evidence>
<evidence type="ECO:0000256" key="4">
    <source>
        <dbReference type="ARBA" id="ARBA00011499"/>
    </source>
</evidence>
<dbReference type="GO" id="GO:0004525">
    <property type="term" value="F:ribonuclease III activity"/>
    <property type="evidence" value="ECO:0007669"/>
    <property type="project" value="InterPro"/>
</dbReference>
<evidence type="ECO:0000256" key="20">
    <source>
        <dbReference type="PROSITE-ProRule" id="PRU00657"/>
    </source>
</evidence>
<dbReference type="PROSITE" id="PS51194">
    <property type="entry name" value="HELICASE_CTER"/>
    <property type="match status" value="1"/>
</dbReference>
<dbReference type="InterPro" id="IPR001650">
    <property type="entry name" value="Helicase_C-like"/>
</dbReference>
<dbReference type="EMBL" id="JADCNM010000010">
    <property type="protein sequence ID" value="KAG0465514.1"/>
    <property type="molecule type" value="Genomic_DNA"/>
</dbReference>
<dbReference type="FunFam" id="3.40.50.300:FF:000420">
    <property type="entry name" value="Endoribonuclease dicer-like 1"/>
    <property type="match status" value="1"/>
</dbReference>
<evidence type="ECO:0000256" key="11">
    <source>
        <dbReference type="ARBA" id="ARBA00022806"/>
    </source>
</evidence>
<feature type="domain" description="RNase III" evidence="23">
    <location>
        <begin position="1015"/>
        <end position="1146"/>
    </location>
</feature>
<keyword evidence="8" id="KW-0547">Nucleotide-binding</keyword>
<evidence type="ECO:0000256" key="21">
    <source>
        <dbReference type="SAM" id="Phobius"/>
    </source>
</evidence>
<evidence type="ECO:0000313" key="29">
    <source>
        <dbReference type="Proteomes" id="UP000639772"/>
    </source>
</evidence>
<dbReference type="SMART" id="SM00535">
    <property type="entry name" value="RIBOc"/>
    <property type="match status" value="2"/>
</dbReference>
<evidence type="ECO:0000313" key="28">
    <source>
        <dbReference type="EMBL" id="KAG0465514.1"/>
    </source>
</evidence>
<comment type="function">
    <text evidence="19">Probably involved in the RNA silencing pathway. May cleave double-stranded RNA to produce short 21-24 nucleotides (nt) RNAs which target the selective destruction of complementary RNAs.</text>
</comment>
<dbReference type="GO" id="GO:0005634">
    <property type="term" value="C:nucleus"/>
    <property type="evidence" value="ECO:0007669"/>
    <property type="project" value="UniProtKB-SubCell"/>
</dbReference>
<dbReference type="Pfam" id="PF00271">
    <property type="entry name" value="Helicase_C"/>
    <property type="match status" value="1"/>
</dbReference>
<dbReference type="SUPFAM" id="SSF54768">
    <property type="entry name" value="dsRNA-binding domain-like"/>
    <property type="match status" value="1"/>
</dbReference>
<dbReference type="CDD" id="cd00593">
    <property type="entry name" value="RIBOc"/>
    <property type="match status" value="2"/>
</dbReference>
<dbReference type="Gene3D" id="3.30.160.380">
    <property type="entry name" value="Dicer dimerisation domain"/>
    <property type="match status" value="1"/>
</dbReference>
<dbReference type="Pfam" id="PF02170">
    <property type="entry name" value="PAZ"/>
    <property type="match status" value="1"/>
</dbReference>
<keyword evidence="21" id="KW-0812">Transmembrane</keyword>
<keyword evidence="16" id="KW-0464">Manganese</keyword>
<evidence type="ECO:0000256" key="17">
    <source>
        <dbReference type="ARBA" id="ARBA00023242"/>
    </source>
</evidence>
<keyword evidence="12" id="KW-0067">ATP-binding</keyword>
<accession>A0A835Q4I0</accession>
<evidence type="ECO:0000259" key="26">
    <source>
        <dbReference type="PROSITE" id="PS51194"/>
    </source>
</evidence>
<dbReference type="Proteomes" id="UP000639772">
    <property type="component" value="Chromosome 10"/>
</dbReference>
<feature type="domain" description="Dicer dsRNA-binding fold" evidence="27">
    <location>
        <begin position="594"/>
        <end position="678"/>
    </location>
</feature>
<dbReference type="InterPro" id="IPR014720">
    <property type="entry name" value="dsRBD_dom"/>
</dbReference>
<dbReference type="InterPro" id="IPR014001">
    <property type="entry name" value="Helicase_ATP-bd"/>
</dbReference>
<keyword evidence="6" id="KW-0479">Metal-binding</keyword>
<dbReference type="PANTHER" id="PTHR14950">
    <property type="entry name" value="DICER-RELATED"/>
    <property type="match status" value="1"/>
</dbReference>
<dbReference type="Pfam" id="PF00636">
    <property type="entry name" value="Ribonuclease_3"/>
    <property type="match status" value="2"/>
</dbReference>
<dbReference type="InterPro" id="IPR027417">
    <property type="entry name" value="P-loop_NTPase"/>
</dbReference>
<dbReference type="Pfam" id="PF00270">
    <property type="entry name" value="DEAD"/>
    <property type="match status" value="1"/>
</dbReference>
<keyword evidence="15" id="KW-0943">RNA-mediated gene silencing</keyword>
<dbReference type="Pfam" id="PF03368">
    <property type="entry name" value="Dicer_dimer"/>
    <property type="match status" value="1"/>
</dbReference>
<dbReference type="Pfam" id="PF00035">
    <property type="entry name" value="dsrm"/>
    <property type="match status" value="1"/>
</dbReference>
<dbReference type="InterPro" id="IPR003100">
    <property type="entry name" value="PAZ_dom"/>
</dbReference>
<dbReference type="PROSITE" id="PS50142">
    <property type="entry name" value="RNASE_3_2"/>
    <property type="match status" value="2"/>
</dbReference>
<dbReference type="OrthoDB" id="6513042at2759"/>
<dbReference type="SUPFAM" id="SSF101690">
    <property type="entry name" value="PAZ domain"/>
    <property type="match status" value="1"/>
</dbReference>
<comment type="subunit">
    <text evidence="4">May interact with ARGONAUTE1 or PINHEAD through their common PAZ domains.</text>
</comment>
<feature type="domain" description="DRBM" evidence="22">
    <location>
        <begin position="1356"/>
        <end position="1422"/>
    </location>
</feature>
<dbReference type="Gene3D" id="3.40.50.300">
    <property type="entry name" value="P-loop containing nucleotide triphosphate hydrolases"/>
    <property type="match status" value="2"/>
</dbReference>
<dbReference type="Gene3D" id="3.30.160.20">
    <property type="match status" value="1"/>
</dbReference>
<dbReference type="GO" id="GO:0005737">
    <property type="term" value="C:cytoplasm"/>
    <property type="evidence" value="ECO:0007669"/>
    <property type="project" value="TreeGrafter"/>
</dbReference>
<comment type="caution">
    <text evidence="28">The sequence shown here is derived from an EMBL/GenBank/DDBJ whole genome shotgun (WGS) entry which is preliminary data.</text>
</comment>
<evidence type="ECO:0000259" key="23">
    <source>
        <dbReference type="PROSITE" id="PS50142"/>
    </source>
</evidence>
<dbReference type="GO" id="GO:0003723">
    <property type="term" value="F:RNA binding"/>
    <property type="evidence" value="ECO:0007669"/>
    <property type="project" value="UniProtKB-UniRule"/>
</dbReference>
<feature type="domain" description="PAZ" evidence="24">
    <location>
        <begin position="840"/>
        <end position="965"/>
    </location>
</feature>
<feature type="domain" description="Helicase C-terminal" evidence="26">
    <location>
        <begin position="416"/>
        <end position="574"/>
    </location>
</feature>
<comment type="similarity">
    <text evidence="18 20">Belongs to the helicase family. Dicer subfamily.</text>
</comment>
<dbReference type="SUPFAM" id="SSF52540">
    <property type="entry name" value="P-loop containing nucleoside triphosphate hydrolases"/>
    <property type="match status" value="1"/>
</dbReference>
<dbReference type="PANTHER" id="PTHR14950:SF70">
    <property type="entry name" value="ENDORIBONUCLEASE DICER HOMOLOG 2"/>
    <property type="match status" value="1"/>
</dbReference>
<dbReference type="InterPro" id="IPR036389">
    <property type="entry name" value="RNase_III_sf"/>
</dbReference>
<comment type="cofactor">
    <cofactor evidence="2">
        <name>Mg(2+)</name>
        <dbReference type="ChEBI" id="CHEBI:18420"/>
    </cofactor>
</comment>
<evidence type="ECO:0000259" key="27">
    <source>
        <dbReference type="PROSITE" id="PS51327"/>
    </source>
</evidence>
<evidence type="ECO:0000256" key="1">
    <source>
        <dbReference type="ARBA" id="ARBA00001936"/>
    </source>
</evidence>
<dbReference type="FunFam" id="3.30.160.380:FF:000001">
    <property type="entry name" value="Endoribonuclease dicer-like 1"/>
    <property type="match status" value="1"/>
</dbReference>
<dbReference type="Gene3D" id="1.10.1520.10">
    <property type="entry name" value="Ribonuclease III domain"/>
    <property type="match status" value="2"/>
</dbReference>
<keyword evidence="13" id="KW-0460">Magnesium</keyword>
<evidence type="ECO:0000256" key="16">
    <source>
        <dbReference type="ARBA" id="ARBA00023211"/>
    </source>
</evidence>
<evidence type="ECO:0000256" key="8">
    <source>
        <dbReference type="ARBA" id="ARBA00022741"/>
    </source>
</evidence>
<dbReference type="FunFam" id="3.40.50.300:FF:000705">
    <property type="entry name" value="Endoribonuclease dicer-like protein"/>
    <property type="match status" value="1"/>
</dbReference>
<evidence type="ECO:0000256" key="18">
    <source>
        <dbReference type="ARBA" id="ARBA00035116"/>
    </source>
</evidence>
<dbReference type="InterPro" id="IPR011545">
    <property type="entry name" value="DEAD/DEAH_box_helicase_dom"/>
</dbReference>
<dbReference type="PROSITE" id="PS50137">
    <property type="entry name" value="DS_RBD"/>
    <property type="match status" value="1"/>
</dbReference>
<dbReference type="PROSITE" id="PS51327">
    <property type="entry name" value="DICER_DSRBF"/>
    <property type="match status" value="1"/>
</dbReference>
<dbReference type="GO" id="GO:0005524">
    <property type="term" value="F:ATP binding"/>
    <property type="evidence" value="ECO:0007669"/>
    <property type="project" value="UniProtKB-KW"/>
</dbReference>
<dbReference type="SMART" id="SM00949">
    <property type="entry name" value="PAZ"/>
    <property type="match status" value="1"/>
</dbReference>
<evidence type="ECO:0000256" key="10">
    <source>
        <dbReference type="ARBA" id="ARBA00022801"/>
    </source>
</evidence>
<dbReference type="PROSITE" id="PS00517">
    <property type="entry name" value="RNASE_3_1"/>
    <property type="match status" value="1"/>
</dbReference>
<dbReference type="InterPro" id="IPR000999">
    <property type="entry name" value="RNase_III_dom"/>
</dbReference>
<keyword evidence="11" id="KW-0347">Helicase</keyword>